<proteinExistence type="predicted"/>
<dbReference type="AlphaFoldDB" id="A0A812LJ50"/>
<name>A0A812LJ50_9DINO</name>
<organism evidence="2 3">
    <name type="scientific">Symbiodinium natans</name>
    <dbReference type="NCBI Taxonomy" id="878477"/>
    <lineage>
        <taxon>Eukaryota</taxon>
        <taxon>Sar</taxon>
        <taxon>Alveolata</taxon>
        <taxon>Dinophyceae</taxon>
        <taxon>Suessiales</taxon>
        <taxon>Symbiodiniaceae</taxon>
        <taxon>Symbiodinium</taxon>
    </lineage>
</organism>
<feature type="region of interest" description="Disordered" evidence="1">
    <location>
        <begin position="436"/>
        <end position="489"/>
    </location>
</feature>
<dbReference type="Proteomes" id="UP000604046">
    <property type="component" value="Unassembled WGS sequence"/>
</dbReference>
<dbReference type="EMBL" id="CAJNDS010001114">
    <property type="protein sequence ID" value="CAE7248480.1"/>
    <property type="molecule type" value="Genomic_DNA"/>
</dbReference>
<keyword evidence="3" id="KW-1185">Reference proteome</keyword>
<evidence type="ECO:0000313" key="2">
    <source>
        <dbReference type="EMBL" id="CAE7248480.1"/>
    </source>
</evidence>
<comment type="caution">
    <text evidence="2">The sequence shown here is derived from an EMBL/GenBank/DDBJ whole genome shotgun (WGS) entry which is preliminary data.</text>
</comment>
<evidence type="ECO:0000313" key="3">
    <source>
        <dbReference type="Proteomes" id="UP000604046"/>
    </source>
</evidence>
<evidence type="ECO:0000256" key="1">
    <source>
        <dbReference type="SAM" id="MobiDB-lite"/>
    </source>
</evidence>
<gene>
    <name evidence="2" type="ORF">SNAT2548_LOCUS12030</name>
</gene>
<protein>
    <submittedName>
        <fullName evidence="2">Uncharacterized protein</fullName>
    </submittedName>
</protein>
<sequence>MQECIAIAQHTYIKYVDKPAHVVVATGEHCISDLPLIEVQGKGKKFKEFFHIVENVTPEHLTQIREVMCADEIVVGRLPGFVSPGDALHESCHLQLVVDSAANTVLQFFHSSVPLPWGVVKAFCRGGSVKVLNYKIATNSDLVKRGCLVMLSKIKGEQWLTQALQEKLRRPPKNGDMVGNASGGSWDVTPDELREGIAYINKNAPVANSNNEQFLWSLLNVRDKESPIFGWPLHIVSRACSNRSLGNSQAEAEHFFPLLVPGELHIPVILDDAILSSISFEDIKSFLDVGETCLVDARHRAAKFVRNQVRILLNNQWEEDDEPDDLSYNNSISWNQFKKMISSALGDAPCVYVRVASEHQSQTIHRFEGGGVIEDRLTSTHKSFYSKYKDGVYAKYSGYEEKLQVEADFISDLLATSEEKEYMRRGATYDSWAEEADTAPVEYPPTPRSRPASSNAAQSPVIKSPPPKMMKKSEDDDADEEAAKAMHSD</sequence>
<accession>A0A812LJ50</accession>
<reference evidence="2" key="1">
    <citation type="submission" date="2021-02" db="EMBL/GenBank/DDBJ databases">
        <authorList>
            <person name="Dougan E. K."/>
            <person name="Rhodes N."/>
            <person name="Thang M."/>
            <person name="Chan C."/>
        </authorList>
    </citation>
    <scope>NUCLEOTIDE SEQUENCE</scope>
</reference>